<dbReference type="InterPro" id="IPR050445">
    <property type="entry name" value="Bact_polysacc_biosynth/exp"/>
</dbReference>
<feature type="transmembrane region" description="Helical" evidence="1">
    <location>
        <begin position="36"/>
        <end position="54"/>
    </location>
</feature>
<feature type="transmembrane region" description="Helical" evidence="1">
    <location>
        <begin position="340"/>
        <end position="358"/>
    </location>
</feature>
<evidence type="ECO:0000256" key="1">
    <source>
        <dbReference type="SAM" id="Phobius"/>
    </source>
</evidence>
<protein>
    <submittedName>
        <fullName evidence="2">Lipopolysaccharide biosynthesis protein</fullName>
    </submittedName>
</protein>
<gene>
    <name evidence="2" type="ORF">FA045_02645</name>
</gene>
<proteinExistence type="predicted"/>
<evidence type="ECO:0000313" key="2">
    <source>
        <dbReference type="EMBL" id="TKC03486.1"/>
    </source>
</evidence>
<dbReference type="EMBL" id="SWBO01000001">
    <property type="protein sequence ID" value="TKC03486.1"/>
    <property type="molecule type" value="Genomic_DNA"/>
</dbReference>
<reference evidence="2 3" key="1">
    <citation type="submission" date="2019-04" db="EMBL/GenBank/DDBJ databases">
        <title>Pedobacter sp. AR-2-6 sp. nov., isolated from Arctic soil.</title>
        <authorList>
            <person name="Dahal R.H."/>
            <person name="Kim D.-U."/>
        </authorList>
    </citation>
    <scope>NUCLEOTIDE SEQUENCE [LARGE SCALE GENOMIC DNA]</scope>
    <source>
        <strain evidence="2 3">AR-2-6</strain>
    </source>
</reference>
<dbReference type="RefSeq" id="WP_136874153.1">
    <property type="nucleotide sequence ID" value="NZ_SWBO01000001.1"/>
</dbReference>
<dbReference type="OrthoDB" id="745212at2"/>
<evidence type="ECO:0000313" key="3">
    <source>
        <dbReference type="Proteomes" id="UP000310477"/>
    </source>
</evidence>
<dbReference type="PANTHER" id="PTHR32309:SF31">
    <property type="entry name" value="CAPSULAR EXOPOLYSACCHARIDE FAMILY"/>
    <property type="match status" value="1"/>
</dbReference>
<organism evidence="2 3">
    <name type="scientific">Pedobacter cryotolerans</name>
    <dbReference type="NCBI Taxonomy" id="2571270"/>
    <lineage>
        <taxon>Bacteria</taxon>
        <taxon>Pseudomonadati</taxon>
        <taxon>Bacteroidota</taxon>
        <taxon>Sphingobacteriia</taxon>
        <taxon>Sphingobacteriales</taxon>
        <taxon>Sphingobacteriaceae</taxon>
        <taxon>Pedobacter</taxon>
    </lineage>
</organism>
<dbReference type="PANTHER" id="PTHR32309">
    <property type="entry name" value="TYROSINE-PROTEIN KINASE"/>
    <property type="match status" value="1"/>
</dbReference>
<sequence>MTTESQQNINTQDEEISLKDLILKIREWWRYLLSKWMIILICAIVGGVLGFIYAHSKKAVYIATTTFVLEEEQSGGVGSLGGLASMAGLDLGGGGGGIFQGDNIFDLYKSRKMIEKTLFTKVESSSSQSLMEKYIEINNFRKSWAKNPELLNIDFKISESNSSNKSIDPKRSRLRDSIISKAVEDINKNYLTVQKPDKKLSKVQVDVKSRDEKFSKCFNDAIVKNVNDFYLQTKTKKSMQNVQIMQHKVDSVRTVMNGAIYSAAAVADATPNLNPTRQVQRVAPVQRAQFSAETNKAILGTLVQNLEMSKLALMKETPLLEIIDQPVYPLSSEKFTKVKGILIGSLLIGFFAIIFLLINKVFKNIMA</sequence>
<dbReference type="Proteomes" id="UP000310477">
    <property type="component" value="Unassembled WGS sequence"/>
</dbReference>
<keyword evidence="3" id="KW-1185">Reference proteome</keyword>
<keyword evidence="1" id="KW-0812">Transmembrane</keyword>
<name>A0A4U1CBN1_9SPHI</name>
<keyword evidence="1" id="KW-0472">Membrane</keyword>
<keyword evidence="1" id="KW-1133">Transmembrane helix</keyword>
<dbReference type="AlphaFoldDB" id="A0A4U1CBN1"/>
<accession>A0A4U1CBN1</accession>
<comment type="caution">
    <text evidence="2">The sequence shown here is derived from an EMBL/GenBank/DDBJ whole genome shotgun (WGS) entry which is preliminary data.</text>
</comment>